<dbReference type="EMBL" id="VCAU01000030">
    <property type="protein sequence ID" value="KAF9890033.1"/>
    <property type="molecule type" value="Genomic_DNA"/>
</dbReference>
<dbReference type="InterPro" id="IPR008979">
    <property type="entry name" value="Galactose-bd-like_sf"/>
</dbReference>
<dbReference type="Pfam" id="PF02129">
    <property type="entry name" value="Peptidase_S15"/>
    <property type="match status" value="1"/>
</dbReference>
<evidence type="ECO:0000256" key="1">
    <source>
        <dbReference type="ARBA" id="ARBA00022801"/>
    </source>
</evidence>
<proteinExistence type="predicted"/>
<dbReference type="InterPro" id="IPR050585">
    <property type="entry name" value="Xaa-Pro_dipeptidyl-ppase/CocE"/>
</dbReference>
<dbReference type="GO" id="GO:0008239">
    <property type="term" value="F:dipeptidyl-peptidase activity"/>
    <property type="evidence" value="ECO:0007669"/>
    <property type="project" value="InterPro"/>
</dbReference>
<reference evidence="3" key="2">
    <citation type="submission" date="2020-02" db="EMBL/GenBank/DDBJ databases">
        <authorList>
            <person name="Gilchrist C.L.M."/>
            <person name="Chooi Y.-H."/>
        </authorList>
    </citation>
    <scope>NUCLEOTIDE SEQUENCE</scope>
    <source>
        <strain evidence="3">MST-FP2251</strain>
    </source>
</reference>
<dbReference type="NCBIfam" id="TIGR00976">
    <property type="entry name" value="CocE_NonD"/>
    <property type="match status" value="1"/>
</dbReference>
<evidence type="ECO:0000259" key="2">
    <source>
        <dbReference type="SMART" id="SM00939"/>
    </source>
</evidence>
<dbReference type="AlphaFoldDB" id="A0AAD4CPI2"/>
<dbReference type="InterPro" id="IPR005674">
    <property type="entry name" value="CocE/Ser_esterase"/>
</dbReference>
<feature type="domain" description="Xaa-Pro dipeptidyl-peptidase C-terminal" evidence="2">
    <location>
        <begin position="326"/>
        <end position="586"/>
    </location>
</feature>
<dbReference type="PANTHER" id="PTHR43056:SF10">
    <property type="entry name" value="COCE_NOND FAMILY, PUTATIVE (AFU_ORTHOLOGUE AFUA_7G00600)-RELATED"/>
    <property type="match status" value="1"/>
</dbReference>
<dbReference type="SUPFAM" id="SSF49785">
    <property type="entry name" value="Galactose-binding domain-like"/>
    <property type="match status" value="1"/>
</dbReference>
<protein>
    <recommendedName>
        <fullName evidence="2">Xaa-Pro dipeptidyl-peptidase C-terminal domain-containing protein</fullName>
    </recommendedName>
</protein>
<dbReference type="InterPro" id="IPR029058">
    <property type="entry name" value="AB_hydrolase_fold"/>
</dbReference>
<dbReference type="PANTHER" id="PTHR43056">
    <property type="entry name" value="PEPTIDASE S9 PROLYL OLIGOPEPTIDASE"/>
    <property type="match status" value="1"/>
</dbReference>
<dbReference type="InterPro" id="IPR000383">
    <property type="entry name" value="Xaa-Pro-like_dom"/>
</dbReference>
<dbReference type="InterPro" id="IPR013736">
    <property type="entry name" value="Xaa-Pro_dipept_C"/>
</dbReference>
<dbReference type="Gene3D" id="1.10.3020.20">
    <property type="match status" value="1"/>
</dbReference>
<dbReference type="Pfam" id="PF08530">
    <property type="entry name" value="PepX_C"/>
    <property type="match status" value="1"/>
</dbReference>
<dbReference type="Gene3D" id="2.60.120.260">
    <property type="entry name" value="Galactose-binding domain-like"/>
    <property type="match status" value="1"/>
</dbReference>
<name>A0AAD4CPI2_ASPNN</name>
<keyword evidence="4" id="KW-1185">Reference proteome</keyword>
<reference evidence="3" key="1">
    <citation type="journal article" date="2019" name="Beilstein J. Org. Chem.">
        <title>Nanangenines: drimane sesquiterpenoids as the dominant metabolite cohort of a novel Australian fungus, Aspergillus nanangensis.</title>
        <authorList>
            <person name="Lacey H.J."/>
            <person name="Gilchrist C.L.M."/>
            <person name="Crombie A."/>
            <person name="Kalaitzis J.A."/>
            <person name="Vuong D."/>
            <person name="Rutledge P.J."/>
            <person name="Turner P."/>
            <person name="Pitt J.I."/>
            <person name="Lacey E."/>
            <person name="Chooi Y.H."/>
            <person name="Piggott A.M."/>
        </authorList>
    </citation>
    <scope>NUCLEOTIDE SEQUENCE</scope>
    <source>
        <strain evidence="3">MST-FP2251</strain>
    </source>
</reference>
<evidence type="ECO:0000313" key="3">
    <source>
        <dbReference type="EMBL" id="KAF9890033.1"/>
    </source>
</evidence>
<dbReference type="Proteomes" id="UP001194746">
    <property type="component" value="Unassembled WGS sequence"/>
</dbReference>
<comment type="caution">
    <text evidence="3">The sequence shown here is derived from an EMBL/GenBank/DDBJ whole genome shotgun (WGS) entry which is preliminary data.</text>
</comment>
<evidence type="ECO:0000313" key="4">
    <source>
        <dbReference type="Proteomes" id="UP001194746"/>
    </source>
</evidence>
<dbReference type="SMART" id="SM00939">
    <property type="entry name" value="PepX_C"/>
    <property type="match status" value="1"/>
</dbReference>
<dbReference type="SUPFAM" id="SSF53474">
    <property type="entry name" value="alpha/beta-Hydrolases"/>
    <property type="match status" value="1"/>
</dbReference>
<accession>A0AAD4CPI2</accession>
<sequence length="602" mass="67744">MPYNVAGISVIQRDAPSPTLLQAHYHGLKEESRILPKGHRKDATRKAFRVDTIYERDIKVVVRDGSVLRADVYRPAETVTKDPIPILLAWSPYGKSGTGSFTLDIVPGRVGVALSQTSGYESFEALDPAEWPARGYAIVNINPKGSFDSEGDLVWHSSEGGRNGYDVIEYLAQLPWCNGKVALVGNSWLAMVQWFIAAQRPPHLACIAPLEGSSDLYRESLCRGGVPYTAFWGYLEECLFGLNMAEDPVAMLKAYPLQNAYWADKSADMSKIEIPAYVLASYSTGLHTVGSFRGFEEIPHDKKWLSVHATQEWYDLYSNERTDDLNRYFDCYLRGKDNGWESTPRVRLSTLGFNSEPETNHILPSWPPVQPTRSTTLYLSEQNELLSTQPTGDATLSYRSDVPTTQEDAQVEELAFEYTFNRRTYLIGYSKAVLYMSTRDSDDMDVFACLRKVDAEGKVLRNINIPLKDLKMNAEEVPLLNSLVYIGPSGILRASHRKVDETKSKPHWPFHPHDERQPVRSGEVVRLEIGIWPAGIVYEPGEKLSLRVAGHHMVLAEFEPLRGGFQNANKGYHTVHVGPEYPSHLVLPLLDSEDVLKDNRQH</sequence>
<organism evidence="3 4">
    <name type="scientific">Aspergillus nanangensis</name>
    <dbReference type="NCBI Taxonomy" id="2582783"/>
    <lineage>
        <taxon>Eukaryota</taxon>
        <taxon>Fungi</taxon>
        <taxon>Dikarya</taxon>
        <taxon>Ascomycota</taxon>
        <taxon>Pezizomycotina</taxon>
        <taxon>Eurotiomycetes</taxon>
        <taxon>Eurotiomycetidae</taxon>
        <taxon>Eurotiales</taxon>
        <taxon>Aspergillaceae</taxon>
        <taxon>Aspergillus</taxon>
        <taxon>Aspergillus subgen. Circumdati</taxon>
    </lineage>
</organism>
<dbReference type="Gene3D" id="3.40.50.1820">
    <property type="entry name" value="alpha/beta hydrolase"/>
    <property type="match status" value="1"/>
</dbReference>
<keyword evidence="1" id="KW-0378">Hydrolase</keyword>
<gene>
    <name evidence="3" type="ORF">FE257_006713</name>
</gene>